<dbReference type="AlphaFoldDB" id="A0A4Y8UJE5"/>
<keyword evidence="1" id="KW-0812">Transmembrane</keyword>
<accession>A0A4Y8UJE5</accession>
<comment type="caution">
    <text evidence="2">The sequence shown here is derived from an EMBL/GenBank/DDBJ whole genome shotgun (WGS) entry which is preliminary data.</text>
</comment>
<feature type="transmembrane region" description="Helical" evidence="1">
    <location>
        <begin position="54"/>
        <end position="73"/>
    </location>
</feature>
<dbReference type="OrthoDB" id="6022998at2"/>
<evidence type="ECO:0000313" key="2">
    <source>
        <dbReference type="EMBL" id="TFH67819.1"/>
    </source>
</evidence>
<feature type="transmembrane region" description="Helical" evidence="1">
    <location>
        <begin position="94"/>
        <end position="113"/>
    </location>
</feature>
<protein>
    <recommendedName>
        <fullName evidence="4">Shikimate kinase</fullName>
    </recommendedName>
</protein>
<evidence type="ECO:0000313" key="3">
    <source>
        <dbReference type="Proteomes" id="UP000298133"/>
    </source>
</evidence>
<sequence>MPTAARAARPLPWFTLFKYVIYALLTLNIVLFFFDDWSAARAAYGDDFSSISLIALFPSTVDTAAWVVLLLLFELETWVISDGTLSQRRVQYSLMATRALAGSVIVYAFYGYWLTLLNSYAVTPLAAPEQLCALAERGYQQVISLGEFTPLDSALCASQADASWLLHNRELAVGSAESWLLVQRLAWLDLINSGAWLLVVVVLEGDVWLQLRGRLNGLLLTISRYTKLVLYLLLAVAVVCWIAMGDWLDGWDAAIWLIAFVFIELNLFRWQAETAEPAPVGAG</sequence>
<proteinExistence type="predicted"/>
<feature type="transmembrane region" description="Helical" evidence="1">
    <location>
        <begin position="250"/>
        <end position="268"/>
    </location>
</feature>
<feature type="transmembrane region" description="Helical" evidence="1">
    <location>
        <begin position="185"/>
        <end position="207"/>
    </location>
</feature>
<keyword evidence="3" id="KW-1185">Reference proteome</keyword>
<reference evidence="2 3" key="1">
    <citation type="submission" date="2019-03" db="EMBL/GenBank/DDBJ databases">
        <title>Draft genome of Gammaproteobacteria bacterium LSUCC0057, a member of the SAR92 clade.</title>
        <authorList>
            <person name="Lanclos V.C."/>
            <person name="Doiron C."/>
            <person name="Henson M.W."/>
            <person name="Thrash J.C."/>
        </authorList>
    </citation>
    <scope>NUCLEOTIDE SEQUENCE [LARGE SCALE GENOMIC DNA]</scope>
    <source>
        <strain evidence="2 3">LSUCC0057</strain>
    </source>
</reference>
<organism evidence="2 3">
    <name type="scientific">Gammaproteobacteria bacterium LSUCC0057</name>
    <dbReference type="NCBI Taxonomy" id="2559237"/>
    <lineage>
        <taxon>Bacteria</taxon>
        <taxon>Pseudomonadati</taxon>
        <taxon>Pseudomonadota</taxon>
        <taxon>Gammaproteobacteria</taxon>
        <taxon>Cellvibrionales</taxon>
        <taxon>Porticoccaceae</taxon>
        <taxon>SAR92 clade</taxon>
    </lineage>
</organism>
<feature type="transmembrane region" description="Helical" evidence="1">
    <location>
        <begin position="228"/>
        <end position="244"/>
    </location>
</feature>
<feature type="transmembrane region" description="Helical" evidence="1">
    <location>
        <begin position="12"/>
        <end position="34"/>
    </location>
</feature>
<dbReference type="EMBL" id="SPIA01000002">
    <property type="protein sequence ID" value="TFH67819.1"/>
    <property type="molecule type" value="Genomic_DNA"/>
</dbReference>
<gene>
    <name evidence="2" type="ORF">E3W66_06100</name>
</gene>
<keyword evidence="1" id="KW-0472">Membrane</keyword>
<evidence type="ECO:0000256" key="1">
    <source>
        <dbReference type="SAM" id="Phobius"/>
    </source>
</evidence>
<dbReference type="Proteomes" id="UP000298133">
    <property type="component" value="Unassembled WGS sequence"/>
</dbReference>
<keyword evidence="1" id="KW-1133">Transmembrane helix</keyword>
<name>A0A4Y8UJE5_9GAMM</name>
<evidence type="ECO:0008006" key="4">
    <source>
        <dbReference type="Google" id="ProtNLM"/>
    </source>
</evidence>